<evidence type="ECO:0000313" key="9">
    <source>
        <dbReference type="Proteomes" id="UP000007819"/>
    </source>
</evidence>
<dbReference type="Proteomes" id="UP000007819">
    <property type="component" value="Chromosome X"/>
</dbReference>
<evidence type="ECO:0000256" key="1">
    <source>
        <dbReference type="ARBA" id="ARBA00004479"/>
    </source>
</evidence>
<evidence type="ECO:0000256" key="7">
    <source>
        <dbReference type="SAM" id="Phobius"/>
    </source>
</evidence>
<dbReference type="GO" id="GO:0016020">
    <property type="term" value="C:membrane"/>
    <property type="evidence" value="ECO:0007669"/>
    <property type="project" value="UniProtKB-SubCell"/>
</dbReference>
<dbReference type="EnsemblMetazoa" id="XM_001947589.5">
    <property type="protein sequence ID" value="XP_001947624.3"/>
    <property type="gene ID" value="LOC100164337"/>
</dbReference>
<accession>A0A8R1W0S4</accession>
<organism evidence="8 9">
    <name type="scientific">Acyrthosiphon pisum</name>
    <name type="common">Pea aphid</name>
    <dbReference type="NCBI Taxonomy" id="7029"/>
    <lineage>
        <taxon>Eukaryota</taxon>
        <taxon>Metazoa</taxon>
        <taxon>Ecdysozoa</taxon>
        <taxon>Arthropoda</taxon>
        <taxon>Hexapoda</taxon>
        <taxon>Insecta</taxon>
        <taxon>Pterygota</taxon>
        <taxon>Neoptera</taxon>
        <taxon>Paraneoptera</taxon>
        <taxon>Hemiptera</taxon>
        <taxon>Sternorrhyncha</taxon>
        <taxon>Aphidomorpha</taxon>
        <taxon>Aphidoidea</taxon>
        <taxon>Aphididae</taxon>
        <taxon>Macrosiphini</taxon>
        <taxon>Acyrthosiphon</taxon>
    </lineage>
</organism>
<dbReference type="KEGG" id="api:100164337"/>
<evidence type="ECO:0000256" key="6">
    <source>
        <dbReference type="ARBA" id="ARBA00023180"/>
    </source>
</evidence>
<dbReference type="AlphaFoldDB" id="A0A8R1W0S4"/>
<evidence type="ECO:0000256" key="4">
    <source>
        <dbReference type="ARBA" id="ARBA00022989"/>
    </source>
</evidence>
<sequence length="659" mass="75812">MRACICNIVSKCTYSLVNYCCCCCCYFTHNTHCNNMSPRDFLYRLRRSLEKIKISKKIAIVVTFIVTLIFYLSPYWRSSNNRSLEYDELFMKNGLFEKLSFHKQAYDMFDANIKHEPLDANEKPYKEFIGNGYFGITLDYDSPIYIKGNRALSIPIYWYPVIKVDIEAPSQLATVVNYKNGIAYRYECFSNRLQSSIKYFAFRALPTIFVQDIELTNPTDYVLYAKLNQHSHKHGWSMYSTRPIKLADQTESYIVESGISTSTSENPIYGVSITYSQFPINVKVAPHSIFKLRIIISIEYLALKNSLEFTGVRSTLEKKSIESILKILHYENIEKTHIDIWEKLWSTGFSISMSKASDVLNGDLINATVYSVLSSVRAPSYEITSSPAILAKVASSLSYVEGCYGANHDTLQAVGLWSNLSSIEKINNAVSLWILTLEKQGCHNLVNAGASGIAQAMVLSFGNFRFNNQHLQFNMHPKFLHRDFHFRRINYGNMTHINVTVSVQENNKAIISVAIDRSDKNYYACDGGCLDEPVLLGPEYKTFPVKLTDPVTGILYLTYDKKHMEDLKHAIHVKEVSEAPAHEHHVLALHKHGHRLGGLPTFFWVAIGCLIVIFHLFLFKLIYHEYFNWQDKSRIKYDHLQLERTEKWTTFGKEEEQLY</sequence>
<keyword evidence="4 7" id="KW-1133">Transmembrane helix</keyword>
<dbReference type="PANTHER" id="PTHR31386:SF2">
    <property type="entry name" value="SIMILAR TO RIKEN CDNA 2510039O18"/>
    <property type="match status" value="1"/>
</dbReference>
<dbReference type="PANTHER" id="PTHR31386">
    <property type="entry name" value="UNCHARACTERIZED PROTEIN KIAA2013"/>
    <property type="match status" value="1"/>
</dbReference>
<keyword evidence="2 7" id="KW-0812">Transmembrane</keyword>
<keyword evidence="9" id="KW-1185">Reference proteome</keyword>
<evidence type="ECO:0000256" key="2">
    <source>
        <dbReference type="ARBA" id="ARBA00022692"/>
    </source>
</evidence>
<keyword evidence="6" id="KW-0325">Glycoprotein</keyword>
<dbReference type="Pfam" id="PF10222">
    <property type="entry name" value="DUF2152"/>
    <property type="match status" value="1"/>
</dbReference>
<protein>
    <submittedName>
        <fullName evidence="8">Uncharacterized protein</fullName>
    </submittedName>
</protein>
<evidence type="ECO:0000313" key="8">
    <source>
        <dbReference type="EnsemblMetazoa" id="XP_001947624.3"/>
    </source>
</evidence>
<reference evidence="8" key="2">
    <citation type="submission" date="2022-06" db="UniProtKB">
        <authorList>
            <consortium name="EnsemblMetazoa"/>
        </authorList>
    </citation>
    <scope>IDENTIFICATION</scope>
</reference>
<evidence type="ECO:0000256" key="3">
    <source>
        <dbReference type="ARBA" id="ARBA00022729"/>
    </source>
</evidence>
<dbReference type="OrthoDB" id="10017443at2759"/>
<dbReference type="RefSeq" id="XP_001947624.3">
    <property type="nucleotide sequence ID" value="XM_001947589.5"/>
</dbReference>
<comment type="subcellular location">
    <subcellularLocation>
        <location evidence="1">Membrane</location>
        <topology evidence="1">Single-pass type I membrane protein</topology>
    </subcellularLocation>
</comment>
<keyword evidence="3" id="KW-0732">Signal</keyword>
<reference evidence="9" key="1">
    <citation type="submission" date="2010-06" db="EMBL/GenBank/DDBJ databases">
        <authorList>
            <person name="Jiang H."/>
            <person name="Abraham K."/>
            <person name="Ali S."/>
            <person name="Alsbrooks S.L."/>
            <person name="Anim B.N."/>
            <person name="Anosike U.S."/>
            <person name="Attaway T."/>
            <person name="Bandaranaike D.P."/>
            <person name="Battles P.K."/>
            <person name="Bell S.N."/>
            <person name="Bell A.V."/>
            <person name="Beltran B."/>
            <person name="Bickham C."/>
            <person name="Bustamante Y."/>
            <person name="Caleb T."/>
            <person name="Canada A."/>
            <person name="Cardenas V."/>
            <person name="Carter K."/>
            <person name="Chacko J."/>
            <person name="Chandrabose M.N."/>
            <person name="Chavez D."/>
            <person name="Chavez A."/>
            <person name="Chen L."/>
            <person name="Chu H.-S."/>
            <person name="Claassen K.J."/>
            <person name="Cockrell R."/>
            <person name="Collins M."/>
            <person name="Cooper J.A."/>
            <person name="Cree A."/>
            <person name="Curry S.M."/>
            <person name="Da Y."/>
            <person name="Dao M.D."/>
            <person name="Das B."/>
            <person name="Davila M.-L."/>
            <person name="Davy-Carroll L."/>
            <person name="Denson S."/>
            <person name="Dinh H."/>
            <person name="Ebong V.E."/>
            <person name="Edwards J.R."/>
            <person name="Egan A."/>
            <person name="El-Daye J."/>
            <person name="Escobedo L."/>
            <person name="Fernandez S."/>
            <person name="Fernando P.R."/>
            <person name="Flagg N."/>
            <person name="Forbes L.D."/>
            <person name="Fowler R.G."/>
            <person name="Fu Q."/>
            <person name="Gabisi R.A."/>
            <person name="Ganer J."/>
            <person name="Garbino Pronczuk A."/>
            <person name="Garcia R.M."/>
            <person name="Garner T."/>
            <person name="Garrett T.E."/>
            <person name="Gonzalez D.A."/>
            <person name="Hamid H."/>
            <person name="Hawkins E.S."/>
            <person name="Hirani K."/>
            <person name="Hogues M.E."/>
            <person name="Hollins B."/>
            <person name="Hsiao C.-H."/>
            <person name="Jabil R."/>
            <person name="James M.L."/>
            <person name="Jhangiani S.N."/>
            <person name="Johnson B."/>
            <person name="Johnson Q."/>
            <person name="Joshi V."/>
            <person name="Kalu J.B."/>
            <person name="Kam C."/>
            <person name="Kashfia A."/>
            <person name="Keebler J."/>
            <person name="Kisamo H."/>
            <person name="Kovar C.L."/>
            <person name="Lago L.A."/>
            <person name="Lai C.-Y."/>
            <person name="Laidlaw J."/>
            <person name="Lara F."/>
            <person name="Le T.-K."/>
            <person name="Lee S.L."/>
            <person name="Legall F.H."/>
            <person name="Lemon S.J."/>
            <person name="Lewis L.R."/>
            <person name="Li B."/>
            <person name="Liu Y."/>
            <person name="Liu Y.-S."/>
            <person name="Lopez J."/>
            <person name="Lozado R.J."/>
            <person name="Lu J."/>
            <person name="Madu R.C."/>
            <person name="Maheshwari M."/>
            <person name="Maheshwari R."/>
            <person name="Malloy K."/>
            <person name="Martinez E."/>
            <person name="Mathew T."/>
            <person name="Mercado I.C."/>
            <person name="Mercado C."/>
            <person name="Meyer B."/>
            <person name="Montgomery K."/>
            <person name="Morgan M.B."/>
            <person name="Munidasa M."/>
            <person name="Nazareth L.V."/>
            <person name="Nelson J."/>
            <person name="Ng B.M."/>
            <person name="Nguyen N.B."/>
            <person name="Nguyen P.Q."/>
            <person name="Nguyen T."/>
            <person name="Obregon M."/>
            <person name="Okwuonu G.O."/>
            <person name="Onwere C.G."/>
            <person name="Orozco G."/>
            <person name="Parra A."/>
            <person name="Patel S."/>
            <person name="Patil S."/>
            <person name="Perez A."/>
            <person name="Perez Y."/>
            <person name="Pham C."/>
            <person name="Primus E.L."/>
            <person name="Pu L.-L."/>
            <person name="Puazo M."/>
            <person name="Qin X."/>
            <person name="Quiroz J.B."/>
            <person name="Reese J."/>
            <person name="Richards S."/>
            <person name="Rives C.M."/>
            <person name="Robberts R."/>
            <person name="Ruiz S.J."/>
            <person name="Ruiz M.J."/>
            <person name="Santibanez J."/>
            <person name="Schneider B.W."/>
            <person name="Sisson I."/>
            <person name="Smith M."/>
            <person name="Sodergren E."/>
            <person name="Song X.-Z."/>
            <person name="Song B.B."/>
            <person name="Summersgill H."/>
            <person name="Thelus R."/>
            <person name="Thornton R.D."/>
            <person name="Trejos Z.Y."/>
            <person name="Usmani K."/>
            <person name="Vattathil S."/>
            <person name="Villasana D."/>
            <person name="Walker D.L."/>
            <person name="Wang S."/>
            <person name="Wang K."/>
            <person name="White C.S."/>
            <person name="Williams A.C."/>
            <person name="Williamson J."/>
            <person name="Wilson K."/>
            <person name="Woghiren I.O."/>
            <person name="Woodworth J.R."/>
            <person name="Worley K.C."/>
            <person name="Wright R.A."/>
            <person name="Wu W."/>
            <person name="Young L."/>
            <person name="Zhang L."/>
            <person name="Zhang J."/>
            <person name="Zhu Y."/>
            <person name="Muzny D.M."/>
            <person name="Weinstock G."/>
            <person name="Gibbs R.A."/>
        </authorList>
    </citation>
    <scope>NUCLEOTIDE SEQUENCE [LARGE SCALE GENOMIC DNA]</scope>
    <source>
        <strain evidence="9">LSR1</strain>
    </source>
</reference>
<feature type="transmembrane region" description="Helical" evidence="7">
    <location>
        <begin position="58"/>
        <end position="76"/>
    </location>
</feature>
<keyword evidence="5 7" id="KW-0472">Membrane</keyword>
<dbReference type="InterPro" id="IPR018795">
    <property type="entry name" value="K2013-like"/>
</dbReference>
<name>A0A8R1W0S4_ACYPI</name>
<feature type="transmembrane region" description="Helical" evidence="7">
    <location>
        <begin position="602"/>
        <end position="623"/>
    </location>
</feature>
<evidence type="ECO:0000256" key="5">
    <source>
        <dbReference type="ARBA" id="ARBA00023136"/>
    </source>
</evidence>
<proteinExistence type="predicted"/>
<dbReference type="GeneID" id="100164337"/>